<evidence type="ECO:0000313" key="1">
    <source>
        <dbReference type="EMBL" id="QIB36840.1"/>
    </source>
</evidence>
<evidence type="ECO:0000313" key="2">
    <source>
        <dbReference type="EMBL" id="QIB36920.1"/>
    </source>
</evidence>
<dbReference type="AlphaFoldDB" id="A0A7L5BD81"/>
<keyword evidence="3" id="KW-1185">Reference proteome</keyword>
<reference evidence="1 3" key="1">
    <citation type="submission" date="2020-02" db="EMBL/GenBank/DDBJ databases">
        <title>Plant-Promoting Endophytic Bacterium Rhizobium oryzihabitans sp. nov., Isolated from the Root of Rice.</title>
        <authorList>
            <person name="zhao J."/>
            <person name="Zhang G."/>
        </authorList>
    </citation>
    <scope>NUCLEOTIDE SEQUENCE [LARGE SCALE GENOMIC DNA]</scope>
    <source>
        <strain evidence="1 3">M15</strain>
    </source>
</reference>
<sequence length="105" mass="11581">MAKWVRHFFRGNKTGDFISAPAYKGIALVKINTGLWSVMHVKTGTNIIKADGDYHEVRRFAEAIADLTDWNALTTIEQANKVSGLTDRIKGLVELFSSDGEVANA</sequence>
<dbReference type="EMBL" id="CP048632">
    <property type="protein sequence ID" value="QIB36840.1"/>
    <property type="molecule type" value="Genomic_DNA"/>
</dbReference>
<organism evidence="1 3">
    <name type="scientific">Rhizobium oryzihabitans</name>
    <dbReference type="NCBI Taxonomy" id="2267833"/>
    <lineage>
        <taxon>Bacteria</taxon>
        <taxon>Pseudomonadati</taxon>
        <taxon>Pseudomonadota</taxon>
        <taxon>Alphaproteobacteria</taxon>
        <taxon>Hyphomicrobiales</taxon>
        <taxon>Rhizobiaceae</taxon>
        <taxon>Rhizobium/Agrobacterium group</taxon>
        <taxon>Rhizobium</taxon>
    </lineage>
</organism>
<dbReference type="Proteomes" id="UP000464865">
    <property type="component" value="Chromosome M15-11"/>
</dbReference>
<protein>
    <submittedName>
        <fullName evidence="1">Uncharacterized protein</fullName>
    </submittedName>
</protein>
<dbReference type="KEGG" id="roy:G3A56_01525"/>
<proteinExistence type="predicted"/>
<evidence type="ECO:0000313" key="3">
    <source>
        <dbReference type="Proteomes" id="UP000464865"/>
    </source>
</evidence>
<dbReference type="KEGG" id="roy:G3A56_02010"/>
<accession>A0A7L5BD81</accession>
<name>A0A7L5BD81_9HYPH</name>
<dbReference type="EMBL" id="CP048632">
    <property type="protein sequence ID" value="QIB36920.1"/>
    <property type="molecule type" value="Genomic_DNA"/>
</dbReference>
<gene>
    <name evidence="1" type="ORF">G3A56_01525</name>
    <name evidence="2" type="ORF">G3A56_02010</name>
</gene>
<dbReference type="RefSeq" id="WP_107340271.1">
    <property type="nucleotide sequence ID" value="NZ_CP048632.1"/>
</dbReference>